<proteinExistence type="predicted"/>
<comment type="caution">
    <text evidence="2">The sequence shown here is derived from an EMBL/GenBank/DDBJ whole genome shotgun (WGS) entry which is preliminary data.</text>
</comment>
<organism evidence="2 3">
    <name type="scientific">Novipirellula caenicola</name>
    <dbReference type="NCBI Taxonomy" id="1536901"/>
    <lineage>
        <taxon>Bacteria</taxon>
        <taxon>Pseudomonadati</taxon>
        <taxon>Planctomycetota</taxon>
        <taxon>Planctomycetia</taxon>
        <taxon>Pirellulales</taxon>
        <taxon>Pirellulaceae</taxon>
        <taxon>Novipirellula</taxon>
    </lineage>
</organism>
<keyword evidence="3" id="KW-1185">Reference proteome</keyword>
<evidence type="ECO:0000313" key="2">
    <source>
        <dbReference type="EMBL" id="GAA5505385.1"/>
    </source>
</evidence>
<protein>
    <recommendedName>
        <fullName evidence="4">Secreted protein</fullName>
    </recommendedName>
</protein>
<feature type="region of interest" description="Disordered" evidence="1">
    <location>
        <begin position="94"/>
        <end position="128"/>
    </location>
</feature>
<evidence type="ECO:0008006" key="4">
    <source>
        <dbReference type="Google" id="ProtNLM"/>
    </source>
</evidence>
<evidence type="ECO:0000313" key="3">
    <source>
        <dbReference type="Proteomes" id="UP001416858"/>
    </source>
</evidence>
<reference evidence="2 3" key="1">
    <citation type="submission" date="2024-02" db="EMBL/GenBank/DDBJ databases">
        <title>Rhodopirellula caenicola NBRC 110016.</title>
        <authorList>
            <person name="Ichikawa N."/>
            <person name="Katano-Makiyama Y."/>
            <person name="Hidaka K."/>
        </authorList>
    </citation>
    <scope>NUCLEOTIDE SEQUENCE [LARGE SCALE GENOMIC DNA]</scope>
    <source>
        <strain evidence="2 3">NBRC 110016</strain>
    </source>
</reference>
<gene>
    <name evidence="2" type="ORF">Rcae01_00830</name>
</gene>
<feature type="compositionally biased region" description="Basic and acidic residues" evidence="1">
    <location>
        <begin position="94"/>
        <end position="105"/>
    </location>
</feature>
<dbReference type="Proteomes" id="UP001416858">
    <property type="component" value="Unassembled WGS sequence"/>
</dbReference>
<accession>A0ABP9VM79</accession>
<sequence>MFTVCHRFLLVVSQYLILVQLITEPSQNRTCAAGASGSQPTPLTWHHFALPNRDQVHVTSTCPVEIHLIRSAYRSQTLARESCESPRMNISLSNDRRDLATKNELDASLANDQTPGKNMVDKKMKAER</sequence>
<feature type="compositionally biased region" description="Basic and acidic residues" evidence="1">
    <location>
        <begin position="119"/>
        <end position="128"/>
    </location>
</feature>
<dbReference type="EMBL" id="BAABRO010000001">
    <property type="protein sequence ID" value="GAA5505385.1"/>
    <property type="molecule type" value="Genomic_DNA"/>
</dbReference>
<evidence type="ECO:0000256" key="1">
    <source>
        <dbReference type="SAM" id="MobiDB-lite"/>
    </source>
</evidence>
<name>A0ABP9VM79_9BACT</name>